<feature type="chain" id="PRO_5021914610" evidence="6">
    <location>
        <begin position="23"/>
        <end position="487"/>
    </location>
</feature>
<name>A0A518C4Q0_9BACT</name>
<proteinExistence type="inferred from homology"/>
<comment type="similarity">
    <text evidence="1">Belongs to the sulfatase family.</text>
</comment>
<keyword evidence="4" id="KW-0106">Calcium</keyword>
<evidence type="ECO:0000256" key="3">
    <source>
        <dbReference type="ARBA" id="ARBA00022801"/>
    </source>
</evidence>
<dbReference type="GO" id="GO:0046872">
    <property type="term" value="F:metal ion binding"/>
    <property type="evidence" value="ECO:0007669"/>
    <property type="project" value="UniProtKB-KW"/>
</dbReference>
<feature type="signal peptide" evidence="6">
    <location>
        <begin position="1"/>
        <end position="22"/>
    </location>
</feature>
<dbReference type="InterPro" id="IPR050738">
    <property type="entry name" value="Sulfatase"/>
</dbReference>
<evidence type="ECO:0000313" key="8">
    <source>
        <dbReference type="EMBL" id="QDU74154.1"/>
    </source>
</evidence>
<keyword evidence="3 8" id="KW-0378">Hydrolase</keyword>
<dbReference type="InterPro" id="IPR017850">
    <property type="entry name" value="Alkaline_phosphatase_core_sf"/>
</dbReference>
<dbReference type="PANTHER" id="PTHR42693:SF53">
    <property type="entry name" value="ENDO-4-O-SULFATASE"/>
    <property type="match status" value="1"/>
</dbReference>
<dbReference type="InterPro" id="IPR000917">
    <property type="entry name" value="Sulfatase_N"/>
</dbReference>
<evidence type="ECO:0000259" key="7">
    <source>
        <dbReference type="Pfam" id="PF00884"/>
    </source>
</evidence>
<keyword evidence="6" id="KW-0732">Signal</keyword>
<dbReference type="Pfam" id="PF00884">
    <property type="entry name" value="Sulfatase"/>
    <property type="match status" value="1"/>
</dbReference>
<dbReference type="Gene3D" id="3.30.1120.10">
    <property type="match status" value="1"/>
</dbReference>
<dbReference type="Proteomes" id="UP000318626">
    <property type="component" value="Chromosome"/>
</dbReference>
<evidence type="ECO:0000256" key="2">
    <source>
        <dbReference type="ARBA" id="ARBA00022723"/>
    </source>
</evidence>
<dbReference type="Gene3D" id="3.40.720.10">
    <property type="entry name" value="Alkaline Phosphatase, subunit A"/>
    <property type="match status" value="1"/>
</dbReference>
<protein>
    <submittedName>
        <fullName evidence="8">Arylsulfatase</fullName>
        <ecNumber evidence="8">3.1.6.1</ecNumber>
    </submittedName>
</protein>
<dbReference type="PROSITE" id="PS00149">
    <property type="entry name" value="SULFATASE_2"/>
    <property type="match status" value="1"/>
</dbReference>
<keyword evidence="2" id="KW-0479">Metal-binding</keyword>
<keyword evidence="9" id="KW-1185">Reference proteome</keyword>
<evidence type="ECO:0000313" key="9">
    <source>
        <dbReference type="Proteomes" id="UP000318626"/>
    </source>
</evidence>
<evidence type="ECO:0000256" key="6">
    <source>
        <dbReference type="SAM" id="SignalP"/>
    </source>
</evidence>
<dbReference type="AlphaFoldDB" id="A0A518C4Q0"/>
<dbReference type="InterPro" id="IPR024607">
    <property type="entry name" value="Sulfatase_CS"/>
</dbReference>
<reference evidence="9" key="1">
    <citation type="submission" date="2019-02" db="EMBL/GenBank/DDBJ databases">
        <title>Deep-cultivation of Planctomycetes and their phenomic and genomic characterization uncovers novel biology.</title>
        <authorList>
            <person name="Wiegand S."/>
            <person name="Jogler M."/>
            <person name="Boedeker C."/>
            <person name="Pinto D."/>
            <person name="Vollmers J."/>
            <person name="Rivas-Marin E."/>
            <person name="Kohn T."/>
            <person name="Peeters S.H."/>
            <person name="Heuer A."/>
            <person name="Rast P."/>
            <person name="Oberbeckmann S."/>
            <person name="Bunk B."/>
            <person name="Jeske O."/>
            <person name="Meyerdierks A."/>
            <person name="Storesund J.E."/>
            <person name="Kallscheuer N."/>
            <person name="Luecker S."/>
            <person name="Lage O.M."/>
            <person name="Pohl T."/>
            <person name="Merkel B.J."/>
            <person name="Hornburger P."/>
            <person name="Mueller R.-W."/>
            <person name="Bruemmer F."/>
            <person name="Labrenz M."/>
            <person name="Spormann A.M."/>
            <person name="Op den Camp H."/>
            <person name="Overmann J."/>
            <person name="Amann R."/>
            <person name="Jetten M.S.M."/>
            <person name="Mascher T."/>
            <person name="Medema M.H."/>
            <person name="Devos D.P."/>
            <person name="Kaster A.-K."/>
            <person name="Ovreas L."/>
            <person name="Rohde M."/>
            <person name="Galperin M.Y."/>
            <person name="Jogler C."/>
        </authorList>
    </citation>
    <scope>NUCLEOTIDE SEQUENCE [LARGE SCALE GENOMIC DNA]</scope>
    <source>
        <strain evidence="9">Pan97</strain>
    </source>
</reference>
<dbReference type="KEGG" id="bvo:Pan97_11590"/>
<gene>
    <name evidence="8" type="primary">atsA_21</name>
    <name evidence="8" type="ORF">Pan97_11590</name>
</gene>
<dbReference type="PROSITE" id="PS00523">
    <property type="entry name" value="SULFATASE_1"/>
    <property type="match status" value="1"/>
</dbReference>
<dbReference type="EC" id="3.1.6.1" evidence="8"/>
<dbReference type="GO" id="GO:0004065">
    <property type="term" value="F:arylsulfatase activity"/>
    <property type="evidence" value="ECO:0007669"/>
    <property type="project" value="UniProtKB-EC"/>
</dbReference>
<dbReference type="RefSeq" id="WP_144971149.1">
    <property type="nucleotide sequence ID" value="NZ_CP036289.1"/>
</dbReference>
<evidence type="ECO:0000256" key="1">
    <source>
        <dbReference type="ARBA" id="ARBA00008779"/>
    </source>
</evidence>
<feature type="domain" description="Sulfatase N-terminal" evidence="7">
    <location>
        <begin position="26"/>
        <end position="354"/>
    </location>
</feature>
<evidence type="ECO:0000256" key="4">
    <source>
        <dbReference type="ARBA" id="ARBA00022837"/>
    </source>
</evidence>
<accession>A0A518C4Q0</accession>
<organism evidence="8 9">
    <name type="scientific">Bremerella volcania</name>
    <dbReference type="NCBI Taxonomy" id="2527984"/>
    <lineage>
        <taxon>Bacteria</taxon>
        <taxon>Pseudomonadati</taxon>
        <taxon>Planctomycetota</taxon>
        <taxon>Planctomycetia</taxon>
        <taxon>Pirellulales</taxon>
        <taxon>Pirellulaceae</taxon>
        <taxon>Bremerella</taxon>
    </lineage>
</organism>
<dbReference type="EMBL" id="CP036289">
    <property type="protein sequence ID" value="QDU74154.1"/>
    <property type="molecule type" value="Genomic_DNA"/>
</dbReference>
<sequence precursor="true">MTSRVTWFCLTLALLVPQAVLAAEKPNIVFIMCDDLGYGDVHCLNPEHGKIATPGADQLAKEGMTFTDAHSGSSVCTPTRYGLMTGRYSWRTKLQSGVVTGFAPCLIDADRPTVASFLKEHGYQTAIIGKWHLNFQYCDAQTGKPYSAKDFKSPPVGTKIPDGPLARGFDTYHGFHHARDMQTVIENDTVIAHDPPINMLPRLTRKSVEYIDQHANDDKPFFLYIPLGSPHTPILPTKAWQGKSGLGDYGDFVMETDNVVVEVTKALQRHGLADKTLVIFTSDNGCSKAAGIPQLADKGHIVSAHLRGSKADIWDGGHRVPFLVRWPGKVKAGSKSDQLICLTDWFATAADVIGEDVPAGSCEDSVSFLPALAGEAIASTRAGVVHHSISGHFAYRQGPWKLALARGSGGWSSPNEKQAAKTDAPKAQLYHMMDDVGEKDNRYLTETSIAERLLKQLQADVERGRSTDGPKSKNDTKKIDLWKSEKN</sequence>
<dbReference type="CDD" id="cd16143">
    <property type="entry name" value="ARS_like"/>
    <property type="match status" value="1"/>
</dbReference>
<feature type="region of interest" description="Disordered" evidence="5">
    <location>
        <begin position="460"/>
        <end position="487"/>
    </location>
</feature>
<dbReference type="PANTHER" id="PTHR42693">
    <property type="entry name" value="ARYLSULFATASE FAMILY MEMBER"/>
    <property type="match status" value="1"/>
</dbReference>
<evidence type="ECO:0000256" key="5">
    <source>
        <dbReference type="SAM" id="MobiDB-lite"/>
    </source>
</evidence>
<dbReference type="OrthoDB" id="9783154at2"/>
<dbReference type="SUPFAM" id="SSF53649">
    <property type="entry name" value="Alkaline phosphatase-like"/>
    <property type="match status" value="1"/>
</dbReference>